<name>A0A6N3QS06_SHIFL</name>
<organism evidence="3 4">
    <name type="scientific">Shigella flexneri CDC 796-83</name>
    <dbReference type="NCBI Taxonomy" id="945360"/>
    <lineage>
        <taxon>Bacteria</taxon>
        <taxon>Pseudomonadati</taxon>
        <taxon>Pseudomonadota</taxon>
        <taxon>Gammaproteobacteria</taxon>
        <taxon>Enterobacterales</taxon>
        <taxon>Enterobacteriaceae</taxon>
        <taxon>Shigella</taxon>
    </lineage>
</organism>
<proteinExistence type="inferred from homology"/>
<gene>
    <name evidence="3" type="ORF">SGF_02584</name>
</gene>
<evidence type="ECO:0000259" key="2">
    <source>
        <dbReference type="Pfam" id="PF11924"/>
    </source>
</evidence>
<evidence type="ECO:0000313" key="4">
    <source>
        <dbReference type="Proteomes" id="UP000003302"/>
    </source>
</evidence>
<dbReference type="Gene3D" id="2.40.160.160">
    <property type="entry name" value="Inverse autotransporter, beta-domain"/>
    <property type="match status" value="1"/>
</dbReference>
<dbReference type="GO" id="GO:0009279">
    <property type="term" value="C:cell outer membrane"/>
    <property type="evidence" value="ECO:0007669"/>
    <property type="project" value="TreeGrafter"/>
</dbReference>
<dbReference type="PANTHER" id="PTHR39576">
    <property type="entry name" value="ATTACHING AND EFFACING PROTEIN HOMOLOG-RELATED-RELATED"/>
    <property type="match status" value="1"/>
</dbReference>
<dbReference type="InterPro" id="IPR051715">
    <property type="entry name" value="Intimin-Invasin_domain"/>
</dbReference>
<dbReference type="Pfam" id="PF11924">
    <property type="entry name" value="IAT_beta"/>
    <property type="match status" value="1"/>
</dbReference>
<evidence type="ECO:0000256" key="1">
    <source>
        <dbReference type="ARBA" id="ARBA00010116"/>
    </source>
</evidence>
<comment type="caution">
    <text evidence="3">The sequence shown here is derived from an EMBL/GenBank/DDBJ whole genome shotgun (WGS) entry which is preliminary data.</text>
</comment>
<dbReference type="AlphaFoldDB" id="A0A6N3QS06"/>
<sequence>MYEQYYGDEVGLFGKDKRQKDPHAISAEVNYTPVPLLTLSAGHKQGKSGENDTRFGLEVNYRIGEPLEKQLDTDSIRERRMLAGSRYDLVERNNNIVLEYRKSEVIRIALPERIEGKGCQTLSLGLVVSKATHGLKNVQWEAPSLLAE</sequence>
<accession>A0A6N3QS06</accession>
<evidence type="ECO:0000313" key="3">
    <source>
        <dbReference type="EMBL" id="EFW60013.1"/>
    </source>
</evidence>
<dbReference type="Proteomes" id="UP000003302">
    <property type="component" value="Unassembled WGS sequence"/>
</dbReference>
<dbReference type="EMBL" id="AERO01000107">
    <property type="protein sequence ID" value="EFW60013.1"/>
    <property type="molecule type" value="Genomic_DNA"/>
</dbReference>
<dbReference type="InterPro" id="IPR038177">
    <property type="entry name" value="IAT_beta_sf"/>
</dbReference>
<protein>
    <submittedName>
        <fullName evidence="3">Adhesin</fullName>
    </submittedName>
</protein>
<feature type="domain" description="Inverse autotransporter beta-domain" evidence="2">
    <location>
        <begin position="1"/>
        <end position="94"/>
    </location>
</feature>
<dbReference type="InterPro" id="IPR024519">
    <property type="entry name" value="IAT_beta"/>
</dbReference>
<comment type="similarity">
    <text evidence="1">Belongs to the intimin/invasin family.</text>
</comment>
<dbReference type="PANTHER" id="PTHR39576:SF2">
    <property type="entry name" value="ATTACHING AND EFFACING PROTEIN HOMOLOG-RELATED"/>
    <property type="match status" value="1"/>
</dbReference>
<reference evidence="3 4" key="1">
    <citation type="submission" date="2011-01" db="EMBL/GenBank/DDBJ databases">
        <title>Shigella flexneri CDC 796-83 whole genome shotgun sequencing project.</title>
        <authorList>
            <person name="Mane S.P."/>
            <person name="Sobral B.W."/>
            <person name="Cebula T."/>
            <person name="Chertkov O."/>
            <person name="Munk A.C."/>
            <person name="Tapia R."/>
            <person name="Green L."/>
            <person name="Rogers Y."/>
            <person name="Detter J.C."/>
            <person name="Bruce D."/>
            <person name="Brettin T.S."/>
        </authorList>
    </citation>
    <scope>NUCLEOTIDE SEQUENCE [LARGE SCALE GENOMIC DNA]</scope>
    <source>
        <strain evidence="3 4">CDC 796-83</strain>
    </source>
</reference>